<evidence type="ECO:0000313" key="3">
    <source>
        <dbReference type="EMBL" id="EFJ00926.1"/>
    </source>
</evidence>
<dbReference type="EMBL" id="GL377303">
    <property type="protein sequence ID" value="EFJ00926.1"/>
    <property type="molecule type" value="Genomic_DNA"/>
</dbReference>
<dbReference type="HOGENOM" id="CLU_740000_0_0_1"/>
<accession>D8PVU8</accession>
<dbReference type="Proteomes" id="UP000007431">
    <property type="component" value="Unassembled WGS sequence"/>
</dbReference>
<feature type="region of interest" description="Disordered" evidence="1">
    <location>
        <begin position="146"/>
        <end position="169"/>
    </location>
</feature>
<proteinExistence type="predicted"/>
<feature type="compositionally biased region" description="Polar residues" evidence="1">
    <location>
        <begin position="200"/>
        <end position="230"/>
    </location>
</feature>
<keyword evidence="2" id="KW-0472">Membrane</keyword>
<evidence type="ECO:0008006" key="5">
    <source>
        <dbReference type="Google" id="ProtNLM"/>
    </source>
</evidence>
<dbReference type="InParanoid" id="D8PVU8"/>
<feature type="transmembrane region" description="Helical" evidence="2">
    <location>
        <begin position="273"/>
        <end position="296"/>
    </location>
</feature>
<feature type="region of interest" description="Disordered" evidence="1">
    <location>
        <begin position="200"/>
        <end position="246"/>
    </location>
</feature>
<protein>
    <recommendedName>
        <fullName evidence="5">Mid2 domain-containing protein</fullName>
    </recommendedName>
</protein>
<keyword evidence="2" id="KW-0812">Transmembrane</keyword>
<dbReference type="VEuPathDB" id="FungiDB:SCHCODRAFT_02710062"/>
<feature type="region of interest" description="Disordered" evidence="1">
    <location>
        <begin position="340"/>
        <end position="374"/>
    </location>
</feature>
<sequence>MNVTGCQGAAGFRNNLSLNKDTHVSQRGPHRAGRLQIHAKCPSVQVHRSRNFLRVFGRHSAGAYGLPNARSPIPANVHNAHHARDAGLGLRSRDVPAGAASPCNDCHTGVTTTAASATDTAPAAGTQTTAQTQSVIFTYAPAGGGQGSFTRASDSSTSTEATEYTSESAGVDSGTYFTTSAATDEIVYTDVEASTTFSVAPTSFPTADSDPEPTTRSTKSSSGQSERTAYTLSSSHTSTALSLSEPSSLTSSSAAAAQTSSAATSQPTTSNTAALAGGIIGGLVGLGLLILLVMFIKRRQQRPRSLEIGKLAPSQAFMRENSDARSRYVANGASFARIDSRDEQGDGTVRAPTPAWMHPRAKTPESTKTFLNLD</sequence>
<reference evidence="3 4" key="1">
    <citation type="journal article" date="2010" name="Nat. Biotechnol.">
        <title>Genome sequence of the model mushroom Schizophyllum commune.</title>
        <authorList>
            <person name="Ohm R.A."/>
            <person name="de Jong J.F."/>
            <person name="Lugones L.G."/>
            <person name="Aerts A."/>
            <person name="Kothe E."/>
            <person name="Stajich J.E."/>
            <person name="de Vries R.P."/>
            <person name="Record E."/>
            <person name="Levasseur A."/>
            <person name="Baker S.E."/>
            <person name="Bartholomew K.A."/>
            <person name="Coutinho P.M."/>
            <person name="Erdmann S."/>
            <person name="Fowler T.J."/>
            <person name="Gathman A.C."/>
            <person name="Lombard V."/>
            <person name="Henrissat B."/>
            <person name="Knabe N."/>
            <person name="Kuees U."/>
            <person name="Lilly W.W."/>
            <person name="Lindquist E."/>
            <person name="Lucas S."/>
            <person name="Magnuson J.K."/>
            <person name="Piumi F."/>
            <person name="Raudaskoski M."/>
            <person name="Salamov A."/>
            <person name="Schmutz J."/>
            <person name="Schwarze F.W.M.R."/>
            <person name="vanKuyk P.A."/>
            <person name="Horton J.S."/>
            <person name="Grigoriev I.V."/>
            <person name="Woesten H.A.B."/>
        </authorList>
    </citation>
    <scope>NUCLEOTIDE SEQUENCE [LARGE SCALE GENOMIC DNA]</scope>
    <source>
        <strain evidence="4">H4-8 / FGSC 9210</strain>
    </source>
</reference>
<evidence type="ECO:0000313" key="4">
    <source>
        <dbReference type="Proteomes" id="UP000007431"/>
    </source>
</evidence>
<evidence type="ECO:0000256" key="1">
    <source>
        <dbReference type="SAM" id="MobiDB-lite"/>
    </source>
</evidence>
<feature type="compositionally biased region" description="Low complexity" evidence="1">
    <location>
        <begin position="150"/>
        <end position="169"/>
    </location>
</feature>
<dbReference type="AlphaFoldDB" id="D8PVU8"/>
<feature type="compositionally biased region" description="Polar residues" evidence="1">
    <location>
        <begin position="364"/>
        <end position="374"/>
    </location>
</feature>
<evidence type="ECO:0000256" key="2">
    <source>
        <dbReference type="SAM" id="Phobius"/>
    </source>
</evidence>
<gene>
    <name evidence="3" type="ORF">SCHCODRAFT_232359</name>
</gene>
<keyword evidence="2" id="KW-1133">Transmembrane helix</keyword>
<keyword evidence="4" id="KW-1185">Reference proteome</keyword>
<organism evidence="4">
    <name type="scientific">Schizophyllum commune (strain H4-8 / FGSC 9210)</name>
    <name type="common">Split gill fungus</name>
    <dbReference type="NCBI Taxonomy" id="578458"/>
    <lineage>
        <taxon>Eukaryota</taxon>
        <taxon>Fungi</taxon>
        <taxon>Dikarya</taxon>
        <taxon>Basidiomycota</taxon>
        <taxon>Agaricomycotina</taxon>
        <taxon>Agaricomycetes</taxon>
        <taxon>Agaricomycetidae</taxon>
        <taxon>Agaricales</taxon>
        <taxon>Schizophyllaceae</taxon>
        <taxon>Schizophyllum</taxon>
    </lineage>
</organism>
<name>D8PVU8_SCHCM</name>
<dbReference type="OMA" id="QASHYYN"/>
<feature type="compositionally biased region" description="Low complexity" evidence="1">
    <location>
        <begin position="231"/>
        <end position="246"/>
    </location>
</feature>